<proteinExistence type="predicted"/>
<accession>A0A9W9GAX2</accession>
<comment type="caution">
    <text evidence="2">The sequence shown here is derived from an EMBL/GenBank/DDBJ whole genome shotgun (WGS) entry which is preliminary data.</text>
</comment>
<keyword evidence="3" id="KW-1185">Reference proteome</keyword>
<name>A0A9W9GAX2_9EURO</name>
<dbReference type="AlphaFoldDB" id="A0A9W9GAX2"/>
<sequence>MQFRTMIFGLALVTQGLASPTLLEHSLVPRDCYGNKWGCSSSLSGLTEGDCDQAADRLIDDYDYRTNGPDGRAGTGNSSDPLGFGGACGVFVSDAKKGTECILKGYLVKRARQQMKDNKCGVCGEVNWNDDCDVKSDYVAPH</sequence>
<evidence type="ECO:0000313" key="2">
    <source>
        <dbReference type="EMBL" id="KAJ5114712.1"/>
    </source>
</evidence>
<dbReference type="Proteomes" id="UP001141434">
    <property type="component" value="Unassembled WGS sequence"/>
</dbReference>
<dbReference type="GeneID" id="81390223"/>
<evidence type="ECO:0008006" key="4">
    <source>
        <dbReference type="Google" id="ProtNLM"/>
    </source>
</evidence>
<keyword evidence="1" id="KW-0732">Signal</keyword>
<feature type="chain" id="PRO_5040744074" description="Killer toxin Kp4 domain-containing protein" evidence="1">
    <location>
        <begin position="19"/>
        <end position="142"/>
    </location>
</feature>
<dbReference type="RefSeq" id="XP_056515905.1">
    <property type="nucleotide sequence ID" value="XM_056651055.1"/>
</dbReference>
<evidence type="ECO:0000256" key="1">
    <source>
        <dbReference type="SAM" id="SignalP"/>
    </source>
</evidence>
<reference evidence="2" key="2">
    <citation type="journal article" date="2023" name="IMA Fungus">
        <title>Comparative genomic study of the Penicillium genus elucidates a diverse pangenome and 15 lateral gene transfer events.</title>
        <authorList>
            <person name="Petersen C."/>
            <person name="Sorensen T."/>
            <person name="Nielsen M.R."/>
            <person name="Sondergaard T.E."/>
            <person name="Sorensen J.L."/>
            <person name="Fitzpatrick D.A."/>
            <person name="Frisvad J.C."/>
            <person name="Nielsen K.L."/>
        </authorList>
    </citation>
    <scope>NUCLEOTIDE SEQUENCE</scope>
    <source>
        <strain evidence="2">IBT 34128</strain>
    </source>
</reference>
<feature type="signal peptide" evidence="1">
    <location>
        <begin position="1"/>
        <end position="18"/>
    </location>
</feature>
<reference evidence="2" key="1">
    <citation type="submission" date="2022-11" db="EMBL/GenBank/DDBJ databases">
        <authorList>
            <person name="Petersen C."/>
        </authorList>
    </citation>
    <scope>NUCLEOTIDE SEQUENCE</scope>
    <source>
        <strain evidence="2">IBT 34128</strain>
    </source>
</reference>
<dbReference type="Pfam" id="PF15474">
    <property type="entry name" value="MU117"/>
    <property type="match status" value="1"/>
</dbReference>
<protein>
    <recommendedName>
        <fullName evidence="4">Killer toxin Kp4 domain-containing protein</fullName>
    </recommendedName>
</protein>
<dbReference type="EMBL" id="JAPMSZ010000001">
    <property type="protein sequence ID" value="KAJ5114712.1"/>
    <property type="molecule type" value="Genomic_DNA"/>
</dbReference>
<organism evidence="2 3">
    <name type="scientific">Penicillium alfredii</name>
    <dbReference type="NCBI Taxonomy" id="1506179"/>
    <lineage>
        <taxon>Eukaryota</taxon>
        <taxon>Fungi</taxon>
        <taxon>Dikarya</taxon>
        <taxon>Ascomycota</taxon>
        <taxon>Pezizomycotina</taxon>
        <taxon>Eurotiomycetes</taxon>
        <taxon>Eurotiomycetidae</taxon>
        <taxon>Eurotiales</taxon>
        <taxon>Aspergillaceae</taxon>
        <taxon>Penicillium</taxon>
    </lineage>
</organism>
<evidence type="ECO:0000313" key="3">
    <source>
        <dbReference type="Proteomes" id="UP001141434"/>
    </source>
</evidence>
<dbReference type="InterPro" id="IPR029167">
    <property type="entry name" value="Mug117"/>
</dbReference>
<gene>
    <name evidence="2" type="ORF">NUU61_000471</name>
</gene>